<dbReference type="InterPro" id="IPR036291">
    <property type="entry name" value="NAD(P)-bd_dom_sf"/>
</dbReference>
<comment type="function">
    <text evidence="11">Participates in chain elongation of fatty acids. Catalyzes the reduction of trans-2-enoyl-CoAs of varying chain lengths from 6:1 to 16:1, having maximum activity with 10:1 CoA. Has no 2,4-dienoyl-CoA reductase activity.</text>
</comment>
<dbReference type="EC" id="1.3.1.38" evidence="13"/>
<keyword evidence="6" id="KW-0521">NADP</keyword>
<evidence type="ECO:0000256" key="3">
    <source>
        <dbReference type="ARBA" id="ARBA00022516"/>
    </source>
</evidence>
<dbReference type="Proteomes" id="UP000737171">
    <property type="component" value="Unassembled WGS sequence"/>
</dbReference>
<evidence type="ECO:0000256" key="20">
    <source>
        <dbReference type="ARBA" id="ARBA00049559"/>
    </source>
</evidence>
<evidence type="ECO:0000256" key="14">
    <source>
        <dbReference type="ARBA" id="ARBA00041063"/>
    </source>
</evidence>
<evidence type="ECO:0000256" key="5">
    <source>
        <dbReference type="ARBA" id="ARBA00022832"/>
    </source>
</evidence>
<keyword evidence="5" id="KW-0276">Fatty acid metabolism</keyword>
<organism evidence="21 22">
    <name type="scientific">Pseudaquabacterium terrae</name>
    <dbReference type="NCBI Taxonomy" id="2732868"/>
    <lineage>
        <taxon>Bacteria</taxon>
        <taxon>Pseudomonadati</taxon>
        <taxon>Pseudomonadota</taxon>
        <taxon>Betaproteobacteria</taxon>
        <taxon>Burkholderiales</taxon>
        <taxon>Sphaerotilaceae</taxon>
        <taxon>Pseudaquabacterium</taxon>
    </lineage>
</organism>
<comment type="catalytic activity">
    <reaction evidence="15">
        <text>(2E)-dodecenoyl-CoA + NADPH + H(+) = dodecanoyl-CoA + NADP(+)</text>
        <dbReference type="Rhea" id="RHEA:44964"/>
        <dbReference type="ChEBI" id="CHEBI:15378"/>
        <dbReference type="ChEBI" id="CHEBI:57330"/>
        <dbReference type="ChEBI" id="CHEBI:57375"/>
        <dbReference type="ChEBI" id="CHEBI:57783"/>
        <dbReference type="ChEBI" id="CHEBI:58349"/>
    </reaction>
    <physiologicalReaction direction="left-to-right" evidence="15">
        <dbReference type="Rhea" id="RHEA:44965"/>
    </physiologicalReaction>
</comment>
<keyword evidence="4" id="KW-0597">Phosphoprotein</keyword>
<protein>
    <recommendedName>
        <fullName evidence="14">Peroxisomal trans-2-enoyl-CoA reductase</fullName>
        <ecNumber evidence="13">1.3.1.38</ecNumber>
    </recommendedName>
</protein>
<evidence type="ECO:0000313" key="22">
    <source>
        <dbReference type="Proteomes" id="UP000737171"/>
    </source>
</evidence>
<keyword evidence="22" id="KW-1185">Reference proteome</keyword>
<comment type="pathway">
    <text evidence="2">Lipid metabolism.</text>
</comment>
<keyword evidence="7" id="KW-0560">Oxidoreductase</keyword>
<evidence type="ECO:0000256" key="19">
    <source>
        <dbReference type="ARBA" id="ARBA00049386"/>
    </source>
</evidence>
<reference evidence="21 22" key="1">
    <citation type="submission" date="2020-05" db="EMBL/GenBank/DDBJ databases">
        <title>Aquincola sp. isolate from soil.</title>
        <authorList>
            <person name="Han J."/>
            <person name="Kim D.-U."/>
        </authorList>
    </citation>
    <scope>NUCLEOTIDE SEQUENCE [LARGE SCALE GENOMIC DNA]</scope>
    <source>
        <strain evidence="21 22">S2</strain>
    </source>
</reference>
<evidence type="ECO:0000256" key="10">
    <source>
        <dbReference type="ARBA" id="ARBA00023160"/>
    </source>
</evidence>
<dbReference type="PRINTS" id="PR00081">
    <property type="entry name" value="GDHRDH"/>
</dbReference>
<dbReference type="SUPFAM" id="SSF51735">
    <property type="entry name" value="NAD(P)-binding Rossmann-fold domains"/>
    <property type="match status" value="1"/>
</dbReference>
<evidence type="ECO:0000256" key="16">
    <source>
        <dbReference type="ARBA" id="ARBA00048686"/>
    </source>
</evidence>
<comment type="catalytic activity">
    <reaction evidence="17">
        <text>(2E)-hexenoyl-CoA + NADPH + H(+) = hexanoyl-CoA + NADP(+)</text>
        <dbReference type="Rhea" id="RHEA:44956"/>
        <dbReference type="ChEBI" id="CHEBI:15378"/>
        <dbReference type="ChEBI" id="CHEBI:57783"/>
        <dbReference type="ChEBI" id="CHEBI:58349"/>
        <dbReference type="ChEBI" id="CHEBI:62077"/>
        <dbReference type="ChEBI" id="CHEBI:62620"/>
    </reaction>
    <physiologicalReaction direction="left-to-right" evidence="17">
        <dbReference type="Rhea" id="RHEA:44957"/>
    </physiologicalReaction>
</comment>
<sequence length="313" mass="33094">MRYQVDVNVTLRSNAPRPLTDLQGDKVPARYHSVFRPGLFEGQRFWVTGGGSGIGRCVAHELAALGAHVLISGRTQDKLERVTAEIAEDGGRCEWRAFDIRDEEAVKANVAAALEAGAIAGLVNNAGGQFPAPLMAINKKGFDAVVTNNLTGGFLMMRELFTQCMQAHGGNIVNMTADYKLGMPGMAHTGAARAGMANLTMSAAYEWAHAGVRVNAVAPGWVASSGMDSYSGAARALIPKLKNHVPLRRLAMEAEVSAAIVFLLSPAAAFITGVTLQIDGGAGLGSPGFPSLDHDRSVPFNGFHRAVMPEVLK</sequence>
<evidence type="ECO:0000256" key="4">
    <source>
        <dbReference type="ARBA" id="ARBA00022553"/>
    </source>
</evidence>
<comment type="subunit">
    <text evidence="12">Interacts with PEX5, probably required to target it into peroxisomes.</text>
</comment>
<evidence type="ECO:0000256" key="1">
    <source>
        <dbReference type="ARBA" id="ARBA00004275"/>
    </source>
</evidence>
<evidence type="ECO:0000256" key="11">
    <source>
        <dbReference type="ARBA" id="ARBA00037124"/>
    </source>
</evidence>
<evidence type="ECO:0000256" key="15">
    <source>
        <dbReference type="ARBA" id="ARBA00047570"/>
    </source>
</evidence>
<evidence type="ECO:0000256" key="6">
    <source>
        <dbReference type="ARBA" id="ARBA00022857"/>
    </source>
</evidence>
<comment type="catalytic activity">
    <reaction evidence="18">
        <text>a (2E)-enoyl-CoA + NADPH + H(+) = a 2,3-saturated acyl-CoA + NADP(+)</text>
        <dbReference type="Rhea" id="RHEA:33763"/>
        <dbReference type="ChEBI" id="CHEBI:15378"/>
        <dbReference type="ChEBI" id="CHEBI:57783"/>
        <dbReference type="ChEBI" id="CHEBI:58349"/>
        <dbReference type="ChEBI" id="CHEBI:58856"/>
        <dbReference type="ChEBI" id="CHEBI:65111"/>
        <dbReference type="EC" id="1.3.1.38"/>
    </reaction>
    <physiologicalReaction direction="left-to-right" evidence="18">
        <dbReference type="Rhea" id="RHEA:33764"/>
    </physiologicalReaction>
</comment>
<dbReference type="Gene3D" id="3.40.50.720">
    <property type="entry name" value="NAD(P)-binding Rossmann-like Domain"/>
    <property type="match status" value="1"/>
</dbReference>
<evidence type="ECO:0000256" key="13">
    <source>
        <dbReference type="ARBA" id="ARBA00038849"/>
    </source>
</evidence>
<dbReference type="Pfam" id="PF13561">
    <property type="entry name" value="adh_short_C2"/>
    <property type="match status" value="1"/>
</dbReference>
<keyword evidence="8" id="KW-0443">Lipid metabolism</keyword>
<comment type="catalytic activity">
    <reaction evidence="20">
        <text>(2E)-octenoyl-CoA + NADPH + H(+) = octanoyl-CoA + NADP(+)</text>
        <dbReference type="Rhea" id="RHEA:44952"/>
        <dbReference type="ChEBI" id="CHEBI:15378"/>
        <dbReference type="ChEBI" id="CHEBI:57386"/>
        <dbReference type="ChEBI" id="CHEBI:57783"/>
        <dbReference type="ChEBI" id="CHEBI:58349"/>
        <dbReference type="ChEBI" id="CHEBI:62242"/>
    </reaction>
    <physiologicalReaction direction="left-to-right" evidence="20">
        <dbReference type="Rhea" id="RHEA:44953"/>
    </physiologicalReaction>
</comment>
<comment type="subcellular location">
    <subcellularLocation>
        <location evidence="1">Peroxisome</location>
    </subcellularLocation>
</comment>
<evidence type="ECO:0000256" key="12">
    <source>
        <dbReference type="ARBA" id="ARBA00038622"/>
    </source>
</evidence>
<name>A0ABX2EI35_9BURK</name>
<comment type="catalytic activity">
    <reaction evidence="16">
        <text>(2E)-tetradecenoyl-CoA + NADPH + H(+) = tetradecanoyl-CoA + NADP(+)</text>
        <dbReference type="Rhea" id="RHEA:44968"/>
        <dbReference type="ChEBI" id="CHEBI:15378"/>
        <dbReference type="ChEBI" id="CHEBI:57385"/>
        <dbReference type="ChEBI" id="CHEBI:57783"/>
        <dbReference type="ChEBI" id="CHEBI:58349"/>
        <dbReference type="ChEBI" id="CHEBI:61405"/>
    </reaction>
    <physiologicalReaction direction="left-to-right" evidence="16">
        <dbReference type="Rhea" id="RHEA:44969"/>
    </physiologicalReaction>
</comment>
<dbReference type="PANTHER" id="PTHR24317">
    <property type="entry name" value="PEROXISOMAL TRANS-2-ENOYL-COA REDUCTASE"/>
    <property type="match status" value="1"/>
</dbReference>
<evidence type="ECO:0000256" key="7">
    <source>
        <dbReference type="ARBA" id="ARBA00023002"/>
    </source>
</evidence>
<accession>A0ABX2EI35</accession>
<keyword evidence="10" id="KW-0275">Fatty acid biosynthesis</keyword>
<dbReference type="PANTHER" id="PTHR24317:SF7">
    <property type="entry name" value="PEROXISOMAL TRANS-2-ENOYL-COA REDUCTASE"/>
    <property type="match status" value="1"/>
</dbReference>
<keyword evidence="9" id="KW-0576">Peroxisome</keyword>
<evidence type="ECO:0000256" key="2">
    <source>
        <dbReference type="ARBA" id="ARBA00005189"/>
    </source>
</evidence>
<dbReference type="EMBL" id="JABRWJ010000004">
    <property type="protein sequence ID" value="NRF68285.1"/>
    <property type="molecule type" value="Genomic_DNA"/>
</dbReference>
<proteinExistence type="predicted"/>
<dbReference type="InterPro" id="IPR052388">
    <property type="entry name" value="Peroxisomal_t2-enoyl-CoA_red"/>
</dbReference>
<evidence type="ECO:0000313" key="21">
    <source>
        <dbReference type="EMBL" id="NRF68285.1"/>
    </source>
</evidence>
<keyword evidence="3" id="KW-0444">Lipid biosynthesis</keyword>
<comment type="catalytic activity">
    <reaction evidence="19">
        <text>(2E)-decenoyl-CoA + NADPH + H(+) = decanoyl-CoA + NADP(+)</text>
        <dbReference type="Rhea" id="RHEA:44960"/>
        <dbReference type="ChEBI" id="CHEBI:15378"/>
        <dbReference type="ChEBI" id="CHEBI:57783"/>
        <dbReference type="ChEBI" id="CHEBI:58349"/>
        <dbReference type="ChEBI" id="CHEBI:61406"/>
        <dbReference type="ChEBI" id="CHEBI:61430"/>
    </reaction>
    <physiologicalReaction direction="left-to-right" evidence="19">
        <dbReference type="Rhea" id="RHEA:44961"/>
    </physiologicalReaction>
</comment>
<comment type="caution">
    <text evidence="21">The sequence shown here is derived from an EMBL/GenBank/DDBJ whole genome shotgun (WGS) entry which is preliminary data.</text>
</comment>
<gene>
    <name evidence="21" type="ORF">HLB44_14930</name>
</gene>
<evidence type="ECO:0000256" key="18">
    <source>
        <dbReference type="ARBA" id="ARBA00049251"/>
    </source>
</evidence>
<evidence type="ECO:0000256" key="8">
    <source>
        <dbReference type="ARBA" id="ARBA00023098"/>
    </source>
</evidence>
<evidence type="ECO:0000256" key="9">
    <source>
        <dbReference type="ARBA" id="ARBA00023140"/>
    </source>
</evidence>
<evidence type="ECO:0000256" key="17">
    <source>
        <dbReference type="ARBA" id="ARBA00049108"/>
    </source>
</evidence>
<dbReference type="InterPro" id="IPR002347">
    <property type="entry name" value="SDR_fam"/>
</dbReference>